<gene>
    <name evidence="7" type="ORF">EDD78_1186</name>
</gene>
<dbReference type="Proteomes" id="UP000294682">
    <property type="component" value="Unassembled WGS sequence"/>
</dbReference>
<keyword evidence="4 6" id="KW-1133">Transmembrane helix</keyword>
<dbReference type="InterPro" id="IPR045863">
    <property type="entry name" value="CorA_TM1_TM2"/>
</dbReference>
<reference evidence="7 8" key="1">
    <citation type="submission" date="2019-03" db="EMBL/GenBank/DDBJ databases">
        <title>Genomic Encyclopedia of Type Strains, Phase IV (KMG-IV): sequencing the most valuable type-strain genomes for metagenomic binning, comparative biology and taxonomic classification.</title>
        <authorList>
            <person name="Goeker M."/>
        </authorList>
    </citation>
    <scope>NUCLEOTIDE SEQUENCE [LARGE SCALE GENOMIC DNA]</scope>
    <source>
        <strain evidence="7 8">DSM 100433</strain>
    </source>
</reference>
<dbReference type="CDD" id="cd12827">
    <property type="entry name" value="EcCorA_ZntB-like_u2"/>
    <property type="match status" value="1"/>
</dbReference>
<evidence type="ECO:0000256" key="2">
    <source>
        <dbReference type="ARBA" id="ARBA00009765"/>
    </source>
</evidence>
<dbReference type="SUPFAM" id="SSF144083">
    <property type="entry name" value="Magnesium transport protein CorA, transmembrane region"/>
    <property type="match status" value="1"/>
</dbReference>
<dbReference type="Gene3D" id="3.30.460.20">
    <property type="entry name" value="CorA soluble domain-like"/>
    <property type="match status" value="1"/>
</dbReference>
<protein>
    <submittedName>
        <fullName evidence="7">Magnesium transporter</fullName>
    </submittedName>
</protein>
<evidence type="ECO:0000256" key="6">
    <source>
        <dbReference type="SAM" id="Phobius"/>
    </source>
</evidence>
<organism evidence="7 8">
    <name type="scientific">Harryflintia acetispora</name>
    <dbReference type="NCBI Taxonomy" id="1849041"/>
    <lineage>
        <taxon>Bacteria</taxon>
        <taxon>Bacillati</taxon>
        <taxon>Bacillota</taxon>
        <taxon>Clostridia</taxon>
        <taxon>Eubacteriales</taxon>
        <taxon>Oscillospiraceae</taxon>
        <taxon>Harryflintia</taxon>
    </lineage>
</organism>
<sequence length="339" mass="38360">MRKARGFPICAQIGQAVYFWFTLGSGGWFTVLSYYKTVDNKVTALSAPEEGCWICAIAPSEPEIENLTRRLGVDAGFVRAALDEEEASRIEREEDQTLIIVDLPIAQKEEEKTIIYSTVPMGIIITEKNIITVCLSENSVVSELSRGLVKNVRTQMKTQFLLVLLLRIATRFLQYLKQIDKISDYSEKQLHKTMRNKELIQLLGLEKSLVYFSTSLKSNEVTLEKIHRGRIIKLYEDDEELLEDVLIEIRQAVEMCGIYTNILSNTMDAFSSIINNNLNIVMKILTSLTVLMAIPTMISGIWGMNVHNLPSVNFWFPIALAAGLTLLAALILWIKGMFK</sequence>
<name>A0A9X8UGU3_9FIRM</name>
<dbReference type="SUPFAM" id="SSF143865">
    <property type="entry name" value="CorA soluble domain-like"/>
    <property type="match status" value="1"/>
</dbReference>
<comment type="similarity">
    <text evidence="2">Belongs to the CorA metal ion transporter (MIT) (TC 1.A.35) family.</text>
</comment>
<evidence type="ECO:0000256" key="3">
    <source>
        <dbReference type="ARBA" id="ARBA00022692"/>
    </source>
</evidence>
<dbReference type="EMBL" id="SLUK01000018">
    <property type="protein sequence ID" value="TCL40697.1"/>
    <property type="molecule type" value="Genomic_DNA"/>
</dbReference>
<keyword evidence="3 6" id="KW-0812">Transmembrane</keyword>
<dbReference type="PANTHER" id="PTHR47891">
    <property type="entry name" value="TRANSPORTER-RELATED"/>
    <property type="match status" value="1"/>
</dbReference>
<dbReference type="InterPro" id="IPR047199">
    <property type="entry name" value="CorA-like"/>
</dbReference>
<dbReference type="InterPro" id="IPR002523">
    <property type="entry name" value="MgTranspt_CorA/ZnTranspt_ZntB"/>
</dbReference>
<evidence type="ECO:0000313" key="7">
    <source>
        <dbReference type="EMBL" id="TCL40697.1"/>
    </source>
</evidence>
<dbReference type="PANTHER" id="PTHR47891:SF2">
    <property type="entry name" value="MAGNESIUM AND COBALT TRANSPORTER"/>
    <property type="match status" value="1"/>
</dbReference>
<evidence type="ECO:0000313" key="8">
    <source>
        <dbReference type="Proteomes" id="UP000294682"/>
    </source>
</evidence>
<dbReference type="GO" id="GO:0046873">
    <property type="term" value="F:metal ion transmembrane transporter activity"/>
    <property type="evidence" value="ECO:0007669"/>
    <property type="project" value="InterPro"/>
</dbReference>
<evidence type="ECO:0000256" key="5">
    <source>
        <dbReference type="ARBA" id="ARBA00023136"/>
    </source>
</evidence>
<dbReference type="GO" id="GO:0016020">
    <property type="term" value="C:membrane"/>
    <property type="evidence" value="ECO:0007669"/>
    <property type="project" value="UniProtKB-SubCell"/>
</dbReference>
<dbReference type="AlphaFoldDB" id="A0A9X8UGU3"/>
<feature type="transmembrane region" description="Helical" evidence="6">
    <location>
        <begin position="280"/>
        <end position="302"/>
    </location>
</feature>
<dbReference type="InterPro" id="IPR045861">
    <property type="entry name" value="CorA_cytoplasmic_dom"/>
</dbReference>
<comment type="subcellular location">
    <subcellularLocation>
        <location evidence="1">Membrane</location>
        <topology evidence="1">Multi-pass membrane protein</topology>
    </subcellularLocation>
</comment>
<comment type="caution">
    <text evidence="7">The sequence shown here is derived from an EMBL/GenBank/DDBJ whole genome shotgun (WGS) entry which is preliminary data.</text>
</comment>
<dbReference type="Pfam" id="PF01544">
    <property type="entry name" value="CorA"/>
    <property type="match status" value="1"/>
</dbReference>
<proteinExistence type="inferred from homology"/>
<evidence type="ECO:0000256" key="4">
    <source>
        <dbReference type="ARBA" id="ARBA00022989"/>
    </source>
</evidence>
<dbReference type="Gene3D" id="1.20.58.340">
    <property type="entry name" value="Magnesium transport protein CorA, transmembrane region"/>
    <property type="match status" value="2"/>
</dbReference>
<accession>A0A9X8UGU3</accession>
<evidence type="ECO:0000256" key="1">
    <source>
        <dbReference type="ARBA" id="ARBA00004141"/>
    </source>
</evidence>
<keyword evidence="5 6" id="KW-0472">Membrane</keyword>
<keyword evidence="8" id="KW-1185">Reference proteome</keyword>
<feature type="transmembrane region" description="Helical" evidence="6">
    <location>
        <begin position="314"/>
        <end position="334"/>
    </location>
</feature>